<dbReference type="RefSeq" id="WP_196940228.1">
    <property type="nucleotide sequence ID" value="NZ_MU158690.1"/>
</dbReference>
<dbReference type="Gene3D" id="3.90.550.10">
    <property type="entry name" value="Spore Coat Polysaccharide Biosynthesis Protein SpsA, Chain A"/>
    <property type="match status" value="1"/>
</dbReference>
<protein>
    <recommendedName>
        <fullName evidence="1">Glycosyltransferase 2-like domain-containing protein</fullName>
    </recommendedName>
</protein>
<dbReference type="Pfam" id="PF00535">
    <property type="entry name" value="Glycos_transf_2"/>
    <property type="match status" value="1"/>
</dbReference>
<dbReference type="CDD" id="cd00761">
    <property type="entry name" value="Glyco_tranf_GTA_type"/>
    <property type="match status" value="1"/>
</dbReference>
<gene>
    <name evidence="2" type="ORF">C4F40_16440</name>
</gene>
<evidence type="ECO:0000259" key="1">
    <source>
        <dbReference type="Pfam" id="PF00535"/>
    </source>
</evidence>
<dbReference type="InterPro" id="IPR001173">
    <property type="entry name" value="Glyco_trans_2-like"/>
</dbReference>
<evidence type="ECO:0000313" key="3">
    <source>
        <dbReference type="Proteomes" id="UP000618319"/>
    </source>
</evidence>
<reference evidence="2 3" key="1">
    <citation type="submission" date="2018-02" db="EMBL/GenBank/DDBJ databases">
        <title>Sphingobacterium KA21.</title>
        <authorList>
            <person name="Vasarhelyi B.M."/>
            <person name="Deshmukh S."/>
            <person name="Balint B."/>
            <person name="Kukolya J."/>
        </authorList>
    </citation>
    <scope>NUCLEOTIDE SEQUENCE [LARGE SCALE GENOMIC DNA]</scope>
    <source>
        <strain evidence="2 3">Ka21</strain>
    </source>
</reference>
<keyword evidence="3" id="KW-1185">Reference proteome</keyword>
<organism evidence="2 3">
    <name type="scientific">Sphingobacterium pedocola</name>
    <dbReference type="NCBI Taxonomy" id="2082722"/>
    <lineage>
        <taxon>Bacteria</taxon>
        <taxon>Pseudomonadati</taxon>
        <taxon>Bacteroidota</taxon>
        <taxon>Sphingobacteriia</taxon>
        <taxon>Sphingobacteriales</taxon>
        <taxon>Sphingobacteriaceae</taxon>
        <taxon>Sphingobacterium</taxon>
    </lineage>
</organism>
<dbReference type="EMBL" id="PSKQ01000023">
    <property type="protein sequence ID" value="MBE8722315.1"/>
    <property type="molecule type" value="Genomic_DNA"/>
</dbReference>
<dbReference type="PANTHER" id="PTHR43685:SF2">
    <property type="entry name" value="GLYCOSYLTRANSFERASE 2-LIKE DOMAIN-CONTAINING PROTEIN"/>
    <property type="match status" value="1"/>
</dbReference>
<name>A0ABR9TAG2_9SPHI</name>
<feature type="domain" description="Glycosyltransferase 2-like" evidence="1">
    <location>
        <begin position="8"/>
        <end position="158"/>
    </location>
</feature>
<proteinExistence type="predicted"/>
<accession>A0ABR9TAG2</accession>
<dbReference type="InterPro" id="IPR029044">
    <property type="entry name" value="Nucleotide-diphossugar_trans"/>
</dbReference>
<dbReference type="InterPro" id="IPR050834">
    <property type="entry name" value="Glycosyltransf_2"/>
</dbReference>
<dbReference type="SUPFAM" id="SSF53448">
    <property type="entry name" value="Nucleotide-diphospho-sugar transferases"/>
    <property type="match status" value="1"/>
</dbReference>
<sequence length="273" mass="32742">MKLQPLVSVIIPAYNAENTIIETLECVARQTYSDIETIVVNDGSTDRTSSIIEQFIIDKPHFSLYSKHNEGLAATRNYGFQFVKGEYLLFLDADDLIDLNFVKLCVDEFQTGNNIDIVATQVQHFERENDIYVFPKFSLDTILKVNCFTITSMIKSKAFKDIGMFDVTMKFHEDWEMWIRMTEKYNNVVRIDQPLFWYRKRNAHDSMCDLNFNDNVANEMHLYIYQKHFYRYLQAGYSLERLFETIRREELLRKKYYGVWYRKLFYRLRKTKR</sequence>
<comment type="caution">
    <text evidence="2">The sequence shown here is derived from an EMBL/GenBank/DDBJ whole genome shotgun (WGS) entry which is preliminary data.</text>
</comment>
<dbReference type="Proteomes" id="UP000618319">
    <property type="component" value="Unassembled WGS sequence"/>
</dbReference>
<dbReference type="PANTHER" id="PTHR43685">
    <property type="entry name" value="GLYCOSYLTRANSFERASE"/>
    <property type="match status" value="1"/>
</dbReference>
<evidence type="ECO:0000313" key="2">
    <source>
        <dbReference type="EMBL" id="MBE8722315.1"/>
    </source>
</evidence>